<dbReference type="PANTHER" id="PTHR12526">
    <property type="entry name" value="GLYCOSYLTRANSFERASE"/>
    <property type="match status" value="1"/>
</dbReference>
<dbReference type="Gene3D" id="3.40.50.2000">
    <property type="entry name" value="Glycogen Phosphorylase B"/>
    <property type="match status" value="2"/>
</dbReference>
<dbReference type="PATRIC" id="fig|81857.3.peg.1932"/>
<dbReference type="Pfam" id="PF00534">
    <property type="entry name" value="Glycos_transf_1"/>
    <property type="match status" value="1"/>
</dbReference>
<dbReference type="RefSeq" id="WP_057770847.1">
    <property type="nucleotide sequence ID" value="NZ_JQAT01000006.1"/>
</dbReference>
<comment type="caution">
    <text evidence="4">The sequence shown here is derived from an EMBL/GenBank/DDBJ whole genome shotgun (WGS) entry which is preliminary data.</text>
</comment>
<evidence type="ECO:0000256" key="2">
    <source>
        <dbReference type="ARBA" id="ARBA00022679"/>
    </source>
</evidence>
<name>A0A0R2FHG6_9LACO</name>
<dbReference type="Proteomes" id="UP000051645">
    <property type="component" value="Unassembled WGS sequence"/>
</dbReference>
<accession>A0A0R2FHG6</accession>
<evidence type="ECO:0000256" key="1">
    <source>
        <dbReference type="ARBA" id="ARBA00022676"/>
    </source>
</evidence>
<dbReference type="GO" id="GO:0016757">
    <property type="term" value="F:glycosyltransferase activity"/>
    <property type="evidence" value="ECO:0007669"/>
    <property type="project" value="UniProtKB-KW"/>
</dbReference>
<organism evidence="4 7">
    <name type="scientific">Lactobacillus selangorensis</name>
    <dbReference type="NCBI Taxonomy" id="81857"/>
    <lineage>
        <taxon>Bacteria</taxon>
        <taxon>Bacillati</taxon>
        <taxon>Bacillota</taxon>
        <taxon>Bacilli</taxon>
        <taxon>Lactobacillales</taxon>
        <taxon>Lactobacillaceae</taxon>
        <taxon>Lactobacillus</taxon>
    </lineage>
</organism>
<keyword evidence="2 4" id="KW-0808">Transferase</keyword>
<dbReference type="EMBL" id="JQAZ01000007">
    <property type="protein sequence ID" value="KRN30341.1"/>
    <property type="molecule type" value="Genomic_DNA"/>
</dbReference>
<evidence type="ECO:0000259" key="3">
    <source>
        <dbReference type="Pfam" id="PF00534"/>
    </source>
</evidence>
<evidence type="ECO:0000313" key="5">
    <source>
        <dbReference type="EMBL" id="KRN30341.1"/>
    </source>
</evidence>
<gene>
    <name evidence="4" type="ORF">IV38_GL001907</name>
    <name evidence="5" type="ORF">IV40_GL001930</name>
</gene>
<dbReference type="PANTHER" id="PTHR12526:SF629">
    <property type="entry name" value="TEICHURONIC ACID BIOSYNTHESIS GLYCOSYLTRANSFERASE TUAH-RELATED"/>
    <property type="match status" value="1"/>
</dbReference>
<dbReference type="AlphaFoldDB" id="A0A0R2FHG6"/>
<keyword evidence="1" id="KW-0328">Glycosyltransferase</keyword>
<evidence type="ECO:0000313" key="6">
    <source>
        <dbReference type="Proteomes" id="UP000051645"/>
    </source>
</evidence>
<proteinExistence type="predicted"/>
<evidence type="ECO:0000313" key="7">
    <source>
        <dbReference type="Proteomes" id="UP000051751"/>
    </source>
</evidence>
<dbReference type="OrthoDB" id="9765175at2"/>
<protein>
    <submittedName>
        <fullName evidence="4">Glycosyltransferase</fullName>
    </submittedName>
</protein>
<dbReference type="STRING" id="81857.IV38_GL001907"/>
<dbReference type="SUPFAM" id="SSF53756">
    <property type="entry name" value="UDP-Glycosyltransferase/glycogen phosphorylase"/>
    <property type="match status" value="1"/>
</dbReference>
<feature type="domain" description="Glycosyl transferase family 1" evidence="3">
    <location>
        <begin position="299"/>
        <end position="432"/>
    </location>
</feature>
<keyword evidence="6" id="KW-1185">Reference proteome</keyword>
<evidence type="ECO:0000313" key="4">
    <source>
        <dbReference type="EMBL" id="KRN27694.1"/>
    </source>
</evidence>
<sequence>MNFFVNQAMGIGNSGVEHAEFYRAKRFDQAGLPYRFVFVELIKNLHDAMNRWNLKPDQVINMWEYFVLGPDYGQKGLQKTIQPHSNMVIDDTQTNRMMETVTDSGLRINEYYVKRANPEKPETLLVSLDRVELFNEATGQRKATYRVQKQPKHDTEIVNIHLFAQPDGAHLYFENIVQLKRYFFTQLDALFEGKSTFIIDRGEANEVALMNAPERNWNLVDVIHADHLSDRKVASAPLWNNYYEYVLTHMNQINRLVVATELQRQDLLIDFPDAAEKIVTIPVGGVSDDVNEFQARQLGSPLKLVTISRLAAEKHIDLIIKAVIELHQEGKAVTLDIYGQGGEMGKLQKAIQDGDAGDYIQLKGQTNHPEQVYPQYDAFISASYSEGFGLTYIEAMNAALPVITFDARFGALELVHDEQNGFLQHFKRDDEAYNISQLKAGIERLLAVKDYSRLQTQVVASVSDYRDQVIADKWGRLINEL</sequence>
<dbReference type="InterPro" id="IPR001296">
    <property type="entry name" value="Glyco_trans_1"/>
</dbReference>
<dbReference type="Proteomes" id="UP000051751">
    <property type="component" value="Unassembled WGS sequence"/>
</dbReference>
<reference evidence="6 7" key="1">
    <citation type="journal article" date="2015" name="Genome Announc.">
        <title>Expanding the biotechnology potential of lactobacilli through comparative genomics of 213 strains and associated genera.</title>
        <authorList>
            <person name="Sun Z."/>
            <person name="Harris H.M."/>
            <person name="McCann A."/>
            <person name="Guo C."/>
            <person name="Argimon S."/>
            <person name="Zhang W."/>
            <person name="Yang X."/>
            <person name="Jeffery I.B."/>
            <person name="Cooney J.C."/>
            <person name="Kagawa T.F."/>
            <person name="Liu W."/>
            <person name="Song Y."/>
            <person name="Salvetti E."/>
            <person name="Wrobel A."/>
            <person name="Rasinkangas P."/>
            <person name="Parkhill J."/>
            <person name="Rea M.C."/>
            <person name="O'Sullivan O."/>
            <person name="Ritari J."/>
            <person name="Douillard F.P."/>
            <person name="Paul Ross R."/>
            <person name="Yang R."/>
            <person name="Briner A.E."/>
            <person name="Felis G.E."/>
            <person name="de Vos W.M."/>
            <person name="Barrangou R."/>
            <person name="Klaenhammer T.R."/>
            <person name="Caufield P.W."/>
            <person name="Cui Y."/>
            <person name="Zhang H."/>
            <person name="O'Toole P.W."/>
        </authorList>
    </citation>
    <scope>NUCLEOTIDE SEQUENCE [LARGE SCALE GENOMIC DNA]</scope>
    <source>
        <strain evidence="4 7">ATCC BAA-66</strain>
        <strain evidence="5 6">DSM 13344</strain>
    </source>
</reference>
<dbReference type="EMBL" id="JQAT01000006">
    <property type="protein sequence ID" value="KRN27694.1"/>
    <property type="molecule type" value="Genomic_DNA"/>
</dbReference>